<dbReference type="EMBL" id="KN825535">
    <property type="protein sequence ID" value="KIK88626.1"/>
    <property type="molecule type" value="Genomic_DNA"/>
</dbReference>
<organism evidence="1 2">
    <name type="scientific">Paxillus rubicundulus Ve08.2h10</name>
    <dbReference type="NCBI Taxonomy" id="930991"/>
    <lineage>
        <taxon>Eukaryota</taxon>
        <taxon>Fungi</taxon>
        <taxon>Dikarya</taxon>
        <taxon>Basidiomycota</taxon>
        <taxon>Agaricomycotina</taxon>
        <taxon>Agaricomycetes</taxon>
        <taxon>Agaricomycetidae</taxon>
        <taxon>Boletales</taxon>
        <taxon>Paxilineae</taxon>
        <taxon>Paxillaceae</taxon>
        <taxon>Paxillus</taxon>
    </lineage>
</organism>
<evidence type="ECO:0000313" key="1">
    <source>
        <dbReference type="EMBL" id="KIK88626.1"/>
    </source>
</evidence>
<dbReference type="Proteomes" id="UP000054538">
    <property type="component" value="Unassembled WGS sequence"/>
</dbReference>
<feature type="non-terminal residue" evidence="1">
    <location>
        <position position="51"/>
    </location>
</feature>
<dbReference type="AlphaFoldDB" id="A0A0D0DPI8"/>
<accession>A0A0D0DPI8</accession>
<feature type="non-terminal residue" evidence="1">
    <location>
        <position position="1"/>
    </location>
</feature>
<reference evidence="2" key="2">
    <citation type="submission" date="2015-01" db="EMBL/GenBank/DDBJ databases">
        <title>Evolutionary Origins and Diversification of the Mycorrhizal Mutualists.</title>
        <authorList>
            <consortium name="DOE Joint Genome Institute"/>
            <consortium name="Mycorrhizal Genomics Consortium"/>
            <person name="Kohler A."/>
            <person name="Kuo A."/>
            <person name="Nagy L.G."/>
            <person name="Floudas D."/>
            <person name="Copeland A."/>
            <person name="Barry K.W."/>
            <person name="Cichocki N."/>
            <person name="Veneault-Fourrey C."/>
            <person name="LaButti K."/>
            <person name="Lindquist E.A."/>
            <person name="Lipzen A."/>
            <person name="Lundell T."/>
            <person name="Morin E."/>
            <person name="Murat C."/>
            <person name="Riley R."/>
            <person name="Ohm R."/>
            <person name="Sun H."/>
            <person name="Tunlid A."/>
            <person name="Henrissat B."/>
            <person name="Grigoriev I.V."/>
            <person name="Hibbett D.S."/>
            <person name="Martin F."/>
        </authorList>
    </citation>
    <scope>NUCLEOTIDE SEQUENCE [LARGE SCALE GENOMIC DNA]</scope>
    <source>
        <strain evidence="2">Ve08.2h10</strain>
    </source>
</reference>
<proteinExistence type="predicted"/>
<gene>
    <name evidence="1" type="ORF">PAXRUDRAFT_84142</name>
</gene>
<sequence length="51" mass="6038">FCGPIWTSWTFAMEHYCGFLRAGLRSKHFPWSNLNKCVLHMAYLGQLKVKY</sequence>
<keyword evidence="2" id="KW-1185">Reference proteome</keyword>
<name>A0A0D0DPI8_9AGAM</name>
<dbReference type="InParanoid" id="A0A0D0DPI8"/>
<dbReference type="HOGENOM" id="CLU_197758_0_0_1"/>
<protein>
    <submittedName>
        <fullName evidence="1">Uncharacterized protein</fullName>
    </submittedName>
</protein>
<dbReference type="OrthoDB" id="6613063at2759"/>
<evidence type="ECO:0000313" key="2">
    <source>
        <dbReference type="Proteomes" id="UP000054538"/>
    </source>
</evidence>
<reference evidence="1 2" key="1">
    <citation type="submission" date="2014-04" db="EMBL/GenBank/DDBJ databases">
        <authorList>
            <consortium name="DOE Joint Genome Institute"/>
            <person name="Kuo A."/>
            <person name="Kohler A."/>
            <person name="Jargeat P."/>
            <person name="Nagy L.G."/>
            <person name="Floudas D."/>
            <person name="Copeland A."/>
            <person name="Barry K.W."/>
            <person name="Cichocki N."/>
            <person name="Veneault-Fourrey C."/>
            <person name="LaButti K."/>
            <person name="Lindquist E.A."/>
            <person name="Lipzen A."/>
            <person name="Lundell T."/>
            <person name="Morin E."/>
            <person name="Murat C."/>
            <person name="Sun H."/>
            <person name="Tunlid A."/>
            <person name="Henrissat B."/>
            <person name="Grigoriev I.V."/>
            <person name="Hibbett D.S."/>
            <person name="Martin F."/>
            <person name="Nordberg H.P."/>
            <person name="Cantor M.N."/>
            <person name="Hua S.X."/>
        </authorList>
    </citation>
    <scope>NUCLEOTIDE SEQUENCE [LARGE SCALE GENOMIC DNA]</scope>
    <source>
        <strain evidence="1 2">Ve08.2h10</strain>
    </source>
</reference>